<evidence type="ECO:0000256" key="3">
    <source>
        <dbReference type="ARBA" id="ARBA00023274"/>
    </source>
</evidence>
<sequence>MSQSVSFESELKRLLKTGKVVIGTKESLNVVAGGKAKMLIISSYLKEELREELKRHAELSNVPIYEYAGSGWELGTLCGKPYMISTMAITDFGDSRMEQLAKR</sequence>
<protein>
    <recommendedName>
        <fullName evidence="4 5">Large ribosomal subunit protein eL30</fullName>
    </recommendedName>
</protein>
<reference evidence="8" key="1">
    <citation type="journal article" date="2014" name="Int. J. Syst. Evol. Microbiol.">
        <title>Complete genome sequence of Corynebacterium casei LMG S-19264T (=DSM 44701T), isolated from a smear-ripened cheese.</title>
        <authorList>
            <consortium name="US DOE Joint Genome Institute (JGI-PGF)"/>
            <person name="Walter F."/>
            <person name="Albersmeier A."/>
            <person name="Kalinowski J."/>
            <person name="Ruckert C."/>
        </authorList>
    </citation>
    <scope>NUCLEOTIDE SEQUENCE</scope>
    <source>
        <strain evidence="8">JCM 31740</strain>
    </source>
</reference>
<dbReference type="Proteomes" id="UP000276741">
    <property type="component" value="Chromosome"/>
</dbReference>
<dbReference type="SUPFAM" id="SSF55315">
    <property type="entry name" value="L30e-like"/>
    <property type="match status" value="1"/>
</dbReference>
<keyword evidence="9" id="KW-1185">Reference proteome</keyword>
<evidence type="ECO:0000256" key="2">
    <source>
        <dbReference type="ARBA" id="ARBA00022980"/>
    </source>
</evidence>
<evidence type="ECO:0000256" key="1">
    <source>
        <dbReference type="ARBA" id="ARBA00007326"/>
    </source>
</evidence>
<dbReference type="GeneID" id="38665521"/>
<keyword evidence="3 5" id="KW-0687">Ribonucleoprotein</keyword>
<dbReference type="InterPro" id="IPR039109">
    <property type="entry name" value="Ribosomal_eL30-like"/>
</dbReference>
<evidence type="ECO:0000313" key="7">
    <source>
        <dbReference type="EMBL" id="BBD71648.1"/>
    </source>
</evidence>
<reference evidence="9" key="2">
    <citation type="submission" date="2018-04" db="EMBL/GenBank/DDBJ databases">
        <title>Complete genome sequence of Sulfodiicoccus acidiphilus strain HS-1.</title>
        <authorList>
            <person name="Sakai H.D."/>
            <person name="Kurosawa N."/>
        </authorList>
    </citation>
    <scope>NUCLEOTIDE SEQUENCE [LARGE SCALE GENOMIC DNA]</scope>
    <source>
        <strain evidence="9">HS-1</strain>
    </source>
</reference>
<dbReference type="InterPro" id="IPR000231">
    <property type="entry name" value="Ribosomal_eL30"/>
</dbReference>
<dbReference type="NCBIfam" id="NF002172">
    <property type="entry name" value="PRK01018.1"/>
    <property type="match status" value="1"/>
</dbReference>
<dbReference type="KEGG" id="sacd:HS1genome_0037"/>
<name>A0A348B0E6_9CREN</name>
<keyword evidence="2 5" id="KW-0689">Ribosomal protein</keyword>
<dbReference type="GO" id="GO:0003735">
    <property type="term" value="F:structural constituent of ribosome"/>
    <property type="evidence" value="ECO:0007669"/>
    <property type="project" value="InterPro"/>
</dbReference>
<evidence type="ECO:0000313" key="9">
    <source>
        <dbReference type="Proteomes" id="UP000276741"/>
    </source>
</evidence>
<dbReference type="HAMAP" id="MF_00481">
    <property type="entry name" value="Ribosomal_eL30"/>
    <property type="match status" value="1"/>
</dbReference>
<dbReference type="InterPro" id="IPR029064">
    <property type="entry name" value="Ribosomal_eL30-like_sf"/>
</dbReference>
<dbReference type="InterPro" id="IPR004038">
    <property type="entry name" value="Ribosomal_eL8/eL30/eS12/Gad45"/>
</dbReference>
<dbReference type="RefSeq" id="WP_126448985.1">
    <property type="nucleotide sequence ID" value="NZ_AP018553.1"/>
</dbReference>
<accession>A0A348B0E6</accession>
<dbReference type="PROSITE" id="PS00993">
    <property type="entry name" value="RIBOSOMAL_L30E_2"/>
    <property type="match status" value="1"/>
</dbReference>
<evidence type="ECO:0000256" key="4">
    <source>
        <dbReference type="ARBA" id="ARBA00035231"/>
    </source>
</evidence>
<dbReference type="Pfam" id="PF01248">
    <property type="entry name" value="Ribosomal_L7Ae"/>
    <property type="match status" value="1"/>
</dbReference>
<dbReference type="InterPro" id="IPR022991">
    <property type="entry name" value="Ribosomal_eL30_CS"/>
</dbReference>
<gene>
    <name evidence="5" type="primary">rpl30e</name>
    <name evidence="8" type="ORF">GCM10007116_01090</name>
    <name evidence="7" type="ORF">HS1genome_0037</name>
</gene>
<organism evidence="7 9">
    <name type="scientific">Sulfodiicoccus acidiphilus</name>
    <dbReference type="NCBI Taxonomy" id="1670455"/>
    <lineage>
        <taxon>Archaea</taxon>
        <taxon>Thermoproteota</taxon>
        <taxon>Thermoprotei</taxon>
        <taxon>Sulfolobales</taxon>
        <taxon>Sulfolobaceae</taxon>
        <taxon>Sulfodiicoccus</taxon>
    </lineage>
</organism>
<dbReference type="OrthoDB" id="10759at2157"/>
<dbReference type="Proteomes" id="UP000616143">
    <property type="component" value="Unassembled WGS sequence"/>
</dbReference>
<evidence type="ECO:0000256" key="5">
    <source>
        <dbReference type="HAMAP-Rule" id="MF_00481"/>
    </source>
</evidence>
<dbReference type="EMBL" id="AP018553">
    <property type="protein sequence ID" value="BBD71648.1"/>
    <property type="molecule type" value="Genomic_DNA"/>
</dbReference>
<reference evidence="7" key="3">
    <citation type="journal article" date="2019" name="BMC Res. Notes">
        <title>Complete genome sequence of the Sulfodiicoccus acidiphilus strain HS-1T, the first crenarchaeon that lacks polB3, isolated from an acidic hot spring in Ohwaku-dani, Hakone, Japan.</title>
        <authorList>
            <person name="Sakai H.D."/>
            <person name="Kurosawa N."/>
        </authorList>
    </citation>
    <scope>NUCLEOTIDE SEQUENCE</scope>
    <source>
        <strain evidence="7">HS-1</strain>
    </source>
</reference>
<dbReference type="EMBL" id="BMQS01000001">
    <property type="protein sequence ID" value="GGT86872.1"/>
    <property type="molecule type" value="Genomic_DNA"/>
</dbReference>
<dbReference type="Gene3D" id="3.30.1330.30">
    <property type="match status" value="1"/>
</dbReference>
<comment type="similarity">
    <text evidence="1 5">Belongs to the eukaryotic ribosomal protein eL30 family.</text>
</comment>
<evidence type="ECO:0000313" key="8">
    <source>
        <dbReference type="EMBL" id="GGT86872.1"/>
    </source>
</evidence>
<evidence type="ECO:0000259" key="6">
    <source>
        <dbReference type="Pfam" id="PF01248"/>
    </source>
</evidence>
<dbReference type="AlphaFoldDB" id="A0A348B0E6"/>
<dbReference type="GO" id="GO:0022625">
    <property type="term" value="C:cytosolic large ribosomal subunit"/>
    <property type="evidence" value="ECO:0007669"/>
    <property type="project" value="InterPro"/>
</dbReference>
<proteinExistence type="inferred from homology"/>
<dbReference type="GO" id="GO:0003723">
    <property type="term" value="F:RNA binding"/>
    <property type="evidence" value="ECO:0007669"/>
    <property type="project" value="InterPro"/>
</dbReference>
<reference evidence="8" key="4">
    <citation type="submission" date="2020-09" db="EMBL/GenBank/DDBJ databases">
        <authorList>
            <person name="Sun Q."/>
            <person name="Ohkuma M."/>
        </authorList>
    </citation>
    <scope>NUCLEOTIDE SEQUENCE</scope>
    <source>
        <strain evidence="8">JCM 31740</strain>
    </source>
</reference>
<dbReference type="PANTHER" id="PTHR11449">
    <property type="entry name" value="RIBOSOMAL PROTEIN L30"/>
    <property type="match status" value="1"/>
</dbReference>
<feature type="domain" description="Ribosomal protein eL8/eL30/eS12/Gadd45" evidence="6">
    <location>
        <begin position="8"/>
        <end position="96"/>
    </location>
</feature>
<dbReference type="GO" id="GO:0006412">
    <property type="term" value="P:translation"/>
    <property type="evidence" value="ECO:0007669"/>
    <property type="project" value="UniProtKB-UniRule"/>
</dbReference>